<keyword evidence="2" id="KW-1185">Reference proteome</keyword>
<dbReference type="EMBL" id="UYYB01096110">
    <property type="protein sequence ID" value="VDM75963.1"/>
    <property type="molecule type" value="Genomic_DNA"/>
</dbReference>
<dbReference type="Proteomes" id="UP000270094">
    <property type="component" value="Unassembled WGS sequence"/>
</dbReference>
<reference evidence="1 2" key="1">
    <citation type="submission" date="2018-11" db="EMBL/GenBank/DDBJ databases">
        <authorList>
            <consortium name="Pathogen Informatics"/>
        </authorList>
    </citation>
    <scope>NUCLEOTIDE SEQUENCE [LARGE SCALE GENOMIC DNA]</scope>
</reference>
<organism evidence="1 2">
    <name type="scientific">Strongylus vulgaris</name>
    <name type="common">Blood worm</name>
    <dbReference type="NCBI Taxonomy" id="40348"/>
    <lineage>
        <taxon>Eukaryota</taxon>
        <taxon>Metazoa</taxon>
        <taxon>Ecdysozoa</taxon>
        <taxon>Nematoda</taxon>
        <taxon>Chromadorea</taxon>
        <taxon>Rhabditida</taxon>
        <taxon>Rhabditina</taxon>
        <taxon>Rhabditomorpha</taxon>
        <taxon>Strongyloidea</taxon>
        <taxon>Strongylidae</taxon>
        <taxon>Strongylus</taxon>
    </lineage>
</organism>
<proteinExistence type="predicted"/>
<evidence type="ECO:0000313" key="1">
    <source>
        <dbReference type="EMBL" id="VDM75963.1"/>
    </source>
</evidence>
<gene>
    <name evidence="1" type="ORF">SVUK_LOCUS10961</name>
</gene>
<evidence type="ECO:0000313" key="2">
    <source>
        <dbReference type="Proteomes" id="UP000270094"/>
    </source>
</evidence>
<accession>A0A3P7J635</accession>
<dbReference type="AlphaFoldDB" id="A0A3P7J635"/>
<name>A0A3P7J635_STRVU</name>
<sequence>MSVPSLSSPTSASQTLFPARRLRQWPCSFEKGVKIRVGGVCPGVAGAEHETISMEWLTCPFGPNPISLQHDTGLDDIRRQV</sequence>
<protein>
    <submittedName>
        <fullName evidence="1">Uncharacterized protein</fullName>
    </submittedName>
</protein>